<dbReference type="PROSITE" id="PS51819">
    <property type="entry name" value="VOC"/>
    <property type="match status" value="1"/>
</dbReference>
<dbReference type="InterPro" id="IPR029068">
    <property type="entry name" value="Glyas_Bleomycin-R_OHBP_Dase"/>
</dbReference>
<evidence type="ECO:0000259" key="1">
    <source>
        <dbReference type="PROSITE" id="PS51819"/>
    </source>
</evidence>
<comment type="caution">
    <text evidence="2">The sequence shown here is derived from an EMBL/GenBank/DDBJ whole genome shotgun (WGS) entry which is preliminary data.</text>
</comment>
<keyword evidence="3" id="KW-1185">Reference proteome</keyword>
<dbReference type="Gene3D" id="3.10.180.10">
    <property type="entry name" value="2,3-Dihydroxybiphenyl 1,2-Dioxygenase, domain 1"/>
    <property type="match status" value="1"/>
</dbReference>
<evidence type="ECO:0000313" key="2">
    <source>
        <dbReference type="EMBL" id="MDQ0227712.1"/>
    </source>
</evidence>
<gene>
    <name evidence="2" type="ORF">J2S02_004059</name>
</gene>
<dbReference type="CDD" id="cd06587">
    <property type="entry name" value="VOC"/>
    <property type="match status" value="1"/>
</dbReference>
<dbReference type="InterPro" id="IPR004360">
    <property type="entry name" value="Glyas_Fos-R_dOase_dom"/>
</dbReference>
<dbReference type="SUPFAM" id="SSF54593">
    <property type="entry name" value="Glyoxalase/Bleomycin resistance protein/Dihydroxybiphenyl dioxygenase"/>
    <property type="match status" value="1"/>
</dbReference>
<dbReference type="Proteomes" id="UP001232245">
    <property type="component" value="Unassembled WGS sequence"/>
</dbReference>
<organism evidence="2 3">
    <name type="scientific">Metabacillus niabensis</name>
    <dbReference type="NCBI Taxonomy" id="324854"/>
    <lineage>
        <taxon>Bacteria</taxon>
        <taxon>Bacillati</taxon>
        <taxon>Bacillota</taxon>
        <taxon>Bacilli</taxon>
        <taxon>Bacillales</taxon>
        <taxon>Bacillaceae</taxon>
        <taxon>Metabacillus</taxon>
    </lineage>
</organism>
<dbReference type="RefSeq" id="WP_174881427.1">
    <property type="nucleotide sequence ID" value="NZ_CADEPK010000354.1"/>
</dbReference>
<protein>
    <submittedName>
        <fullName evidence="2">Catechol 2,3-dioxygenase-like lactoylglutathione lyase family enzyme</fullName>
    </submittedName>
</protein>
<dbReference type="Pfam" id="PF00903">
    <property type="entry name" value="Glyoxalase"/>
    <property type="match status" value="1"/>
</dbReference>
<proteinExistence type="predicted"/>
<dbReference type="InterPro" id="IPR037523">
    <property type="entry name" value="VOC_core"/>
</dbReference>
<feature type="domain" description="VOC" evidence="1">
    <location>
        <begin position="4"/>
        <end position="120"/>
    </location>
</feature>
<reference evidence="2 3" key="1">
    <citation type="submission" date="2023-07" db="EMBL/GenBank/DDBJ databases">
        <title>Genomic Encyclopedia of Type Strains, Phase IV (KMG-IV): sequencing the most valuable type-strain genomes for metagenomic binning, comparative biology and taxonomic classification.</title>
        <authorList>
            <person name="Goeker M."/>
        </authorList>
    </citation>
    <scope>NUCLEOTIDE SEQUENCE [LARGE SCALE GENOMIC DNA]</scope>
    <source>
        <strain evidence="2 3">DSM 17723</strain>
    </source>
</reference>
<dbReference type="EMBL" id="JAUSTZ010000011">
    <property type="protein sequence ID" value="MDQ0227712.1"/>
    <property type="molecule type" value="Genomic_DNA"/>
</dbReference>
<name>A0ABT9Z635_9BACI</name>
<evidence type="ECO:0000313" key="3">
    <source>
        <dbReference type="Proteomes" id="UP001232245"/>
    </source>
</evidence>
<sequence>MGRSISHVQIPVKNLEKAIDWYVNNLDCEFLANFDDFAIVRFKSDDVNIFMWKTSDETHATFNVNGQAFPTIGFQVDEMDSLYNILLKSGTELGDVIEEDGRKFLKFFDLYGNMLVAHTE</sequence>
<accession>A0ABT9Z635</accession>